<dbReference type="Proteomes" id="UP001596990">
    <property type="component" value="Unassembled WGS sequence"/>
</dbReference>
<reference evidence="2" key="1">
    <citation type="journal article" date="2019" name="Int. J. Syst. Evol. Microbiol.">
        <title>The Global Catalogue of Microorganisms (GCM) 10K type strain sequencing project: providing services to taxonomists for standard genome sequencing and annotation.</title>
        <authorList>
            <consortium name="The Broad Institute Genomics Platform"/>
            <consortium name="The Broad Institute Genome Sequencing Center for Infectious Disease"/>
            <person name="Wu L."/>
            <person name="Ma J."/>
        </authorList>
    </citation>
    <scope>NUCLEOTIDE SEQUENCE [LARGE SCALE GENOMIC DNA]</scope>
    <source>
        <strain evidence="2">CCUG 56607</strain>
    </source>
</reference>
<dbReference type="InterPro" id="IPR058926">
    <property type="entry name" value="YmzB-like"/>
</dbReference>
<dbReference type="EMBL" id="JBHTKL010000005">
    <property type="protein sequence ID" value="MFD1019631.1"/>
    <property type="molecule type" value="Genomic_DNA"/>
</dbReference>
<name>A0ABW3L1E5_9BACI</name>
<comment type="caution">
    <text evidence="1">The sequence shown here is derived from an EMBL/GenBank/DDBJ whole genome shotgun (WGS) entry which is preliminary data.</text>
</comment>
<dbReference type="Pfam" id="PF25846">
    <property type="entry name" value="YmzB"/>
    <property type="match status" value="1"/>
</dbReference>
<keyword evidence="2" id="KW-1185">Reference proteome</keyword>
<protein>
    <submittedName>
        <fullName evidence="1">Uncharacterized protein</fullName>
    </submittedName>
</protein>
<evidence type="ECO:0000313" key="2">
    <source>
        <dbReference type="Proteomes" id="UP001596990"/>
    </source>
</evidence>
<proteinExistence type="predicted"/>
<dbReference type="RefSeq" id="WP_386059830.1">
    <property type="nucleotide sequence ID" value="NZ_JBHTKL010000005.1"/>
</dbReference>
<accession>A0ABW3L1E5</accession>
<gene>
    <name evidence="1" type="ORF">ACFQ2J_10645</name>
</gene>
<sequence>MSEKFISIEEFNHLIQKWSGKTIRITKQELGDQDSVTMKLGEVDYQTDTRRIDGYEPMHVLHLHGSGTTQTDLEGAQPLPSDYYEIPLEDSSKYQFSNKRFFLSTERGTYTIEIV</sequence>
<evidence type="ECO:0000313" key="1">
    <source>
        <dbReference type="EMBL" id="MFD1019631.1"/>
    </source>
</evidence>
<organism evidence="1 2">
    <name type="scientific">Thalassobacillus hwangdonensis</name>
    <dbReference type="NCBI Taxonomy" id="546108"/>
    <lineage>
        <taxon>Bacteria</taxon>
        <taxon>Bacillati</taxon>
        <taxon>Bacillota</taxon>
        <taxon>Bacilli</taxon>
        <taxon>Bacillales</taxon>
        <taxon>Bacillaceae</taxon>
        <taxon>Thalassobacillus</taxon>
    </lineage>
</organism>